<dbReference type="GO" id="GO:0005506">
    <property type="term" value="F:iron ion binding"/>
    <property type="evidence" value="ECO:0007669"/>
    <property type="project" value="InterPro"/>
</dbReference>
<protein>
    <recommendedName>
        <fullName evidence="8">Cytochrome P450</fullName>
    </recommendedName>
</protein>
<proteinExistence type="inferred from homology"/>
<evidence type="ECO:0000256" key="1">
    <source>
        <dbReference type="ARBA" id="ARBA00010617"/>
    </source>
</evidence>
<comment type="cofactor">
    <cofactor evidence="5">
        <name>heme</name>
        <dbReference type="ChEBI" id="CHEBI:30413"/>
    </cofactor>
</comment>
<dbReference type="CDD" id="cd00302">
    <property type="entry name" value="cytochrome_P450"/>
    <property type="match status" value="1"/>
</dbReference>
<comment type="caution">
    <text evidence="6">The sequence shown here is derived from an EMBL/GenBank/DDBJ whole genome shotgun (WGS) entry which is preliminary data.</text>
</comment>
<dbReference type="Pfam" id="PF00067">
    <property type="entry name" value="p450"/>
    <property type="match status" value="1"/>
</dbReference>
<sequence>MSSESPSHFNLLADARYMVAFGLVCALVLLGSFRQTLQRRASTDGQKAVPISNVASRSWYEPSAFAFAKHPYVWLFDAQLRYGDVFGMGLGFFRVIWLTGPEAPEFIFGADEDTLSFHKAIEPNISKLFPVRHLKQPWINYLVGGMTHRKHGKHFAQCVLDITESETARWARDTEKTGSTDLFQGSFDVMTLIISKYAFGDEFTDKHGAEICYLIFQFDALLGDIGVMATPDWAFWTKGNRKLKAHRQRFYEITNTELQRRLRHPELYKDCEDYLQYLIKKDNLERVSDYMTHILVIYFASTINTSTTLGWAAAQMAQSKRVQAKLRSELASLGVTAQSFTDAKLNGTEEELLSTLENCSYLHGITHESMRLRPSPFLVQKAMKDIRYGEHVFEKGALLTLALPVINRNPIVFPCPDEFVPERFMDDAPADVRTPADFNLHSVFVPWGLGRRRCKGEKLAAMTIHTTLARMVLCNEVSIEGETTEPPINPLTGRENIVPIAPQLDKIFGPPHSEERCGLRLVPRADQESD</sequence>
<gene>
    <name evidence="6" type="ORF">A4X06_0g75</name>
</gene>
<keyword evidence="7" id="KW-1185">Reference proteome</keyword>
<evidence type="ECO:0000256" key="3">
    <source>
        <dbReference type="ARBA" id="ARBA00022723"/>
    </source>
</evidence>
<dbReference type="AlphaFoldDB" id="A0A8X7T101"/>
<dbReference type="GO" id="GO:0016705">
    <property type="term" value="F:oxidoreductase activity, acting on paired donors, with incorporation or reduction of molecular oxygen"/>
    <property type="evidence" value="ECO:0007669"/>
    <property type="project" value="InterPro"/>
</dbReference>
<dbReference type="PANTHER" id="PTHR24304">
    <property type="entry name" value="CYTOCHROME P450 FAMILY 7"/>
    <property type="match status" value="1"/>
</dbReference>
<feature type="binding site" description="axial binding residue" evidence="5">
    <location>
        <position position="454"/>
    </location>
    <ligand>
        <name>heme</name>
        <dbReference type="ChEBI" id="CHEBI:30413"/>
    </ligand>
    <ligandPart>
        <name>Fe</name>
        <dbReference type="ChEBI" id="CHEBI:18248"/>
    </ligandPart>
</feature>
<dbReference type="InterPro" id="IPR036396">
    <property type="entry name" value="Cyt_P450_sf"/>
</dbReference>
<organism evidence="6 7">
    <name type="scientific">Tilletia controversa</name>
    <name type="common">dwarf bunt fungus</name>
    <dbReference type="NCBI Taxonomy" id="13291"/>
    <lineage>
        <taxon>Eukaryota</taxon>
        <taxon>Fungi</taxon>
        <taxon>Dikarya</taxon>
        <taxon>Basidiomycota</taxon>
        <taxon>Ustilaginomycotina</taxon>
        <taxon>Exobasidiomycetes</taxon>
        <taxon>Tilletiales</taxon>
        <taxon>Tilletiaceae</taxon>
        <taxon>Tilletia</taxon>
    </lineage>
</organism>
<dbReference type="InterPro" id="IPR050529">
    <property type="entry name" value="CYP450_sterol_14alpha_dmase"/>
</dbReference>
<dbReference type="SUPFAM" id="SSF48264">
    <property type="entry name" value="Cytochrome P450"/>
    <property type="match status" value="1"/>
</dbReference>
<dbReference type="Proteomes" id="UP000077684">
    <property type="component" value="Unassembled WGS sequence"/>
</dbReference>
<keyword evidence="4 5" id="KW-0408">Iron</keyword>
<name>A0A8X7T101_9BASI</name>
<evidence type="ECO:0000313" key="7">
    <source>
        <dbReference type="Proteomes" id="UP000077684"/>
    </source>
</evidence>
<keyword evidence="2 5" id="KW-0349">Heme</keyword>
<comment type="similarity">
    <text evidence="1">Belongs to the cytochrome P450 family.</text>
</comment>
<evidence type="ECO:0000256" key="4">
    <source>
        <dbReference type="ARBA" id="ARBA00023004"/>
    </source>
</evidence>
<dbReference type="PRINTS" id="PR00385">
    <property type="entry name" value="P450"/>
</dbReference>
<evidence type="ECO:0008006" key="8">
    <source>
        <dbReference type="Google" id="ProtNLM"/>
    </source>
</evidence>
<dbReference type="PRINTS" id="PR00463">
    <property type="entry name" value="EP450I"/>
</dbReference>
<reference evidence="6" key="2">
    <citation type="journal article" date="2019" name="IMA Fungus">
        <title>Genome sequencing and comparison of five Tilletia species to identify candidate genes for the detection of regulated species infecting wheat.</title>
        <authorList>
            <person name="Nguyen H.D.T."/>
            <person name="Sultana T."/>
            <person name="Kesanakurti P."/>
            <person name="Hambleton S."/>
        </authorList>
    </citation>
    <scope>NUCLEOTIDE SEQUENCE</scope>
    <source>
        <strain evidence="6">DAOMC 236426</strain>
    </source>
</reference>
<evidence type="ECO:0000256" key="2">
    <source>
        <dbReference type="ARBA" id="ARBA00022617"/>
    </source>
</evidence>
<accession>A0A8X7T101</accession>
<dbReference type="Gene3D" id="1.10.630.10">
    <property type="entry name" value="Cytochrome P450"/>
    <property type="match status" value="1"/>
</dbReference>
<dbReference type="InterPro" id="IPR001128">
    <property type="entry name" value="Cyt_P450"/>
</dbReference>
<evidence type="ECO:0000256" key="5">
    <source>
        <dbReference type="PIRSR" id="PIRSR602401-1"/>
    </source>
</evidence>
<dbReference type="GO" id="GO:0004497">
    <property type="term" value="F:monooxygenase activity"/>
    <property type="evidence" value="ECO:0007669"/>
    <property type="project" value="InterPro"/>
</dbReference>
<keyword evidence="3 5" id="KW-0479">Metal-binding</keyword>
<dbReference type="PANTHER" id="PTHR24304:SF2">
    <property type="entry name" value="24-HYDROXYCHOLESTEROL 7-ALPHA-HYDROXYLASE"/>
    <property type="match status" value="1"/>
</dbReference>
<reference evidence="6" key="1">
    <citation type="submission" date="2016-04" db="EMBL/GenBank/DDBJ databases">
        <authorList>
            <person name="Nguyen H.D."/>
            <person name="Samba Siva P."/>
            <person name="Cullis J."/>
            <person name="Levesque C.A."/>
            <person name="Hambleton S."/>
        </authorList>
    </citation>
    <scope>NUCLEOTIDE SEQUENCE</scope>
    <source>
        <strain evidence="6">DAOMC 236426</strain>
    </source>
</reference>
<evidence type="ECO:0000313" key="6">
    <source>
        <dbReference type="EMBL" id="KAE8256099.1"/>
    </source>
</evidence>
<dbReference type="GO" id="GO:0020037">
    <property type="term" value="F:heme binding"/>
    <property type="evidence" value="ECO:0007669"/>
    <property type="project" value="InterPro"/>
</dbReference>
<dbReference type="EMBL" id="LWDE02000004">
    <property type="protein sequence ID" value="KAE8256099.1"/>
    <property type="molecule type" value="Genomic_DNA"/>
</dbReference>
<dbReference type="InterPro" id="IPR002401">
    <property type="entry name" value="Cyt_P450_E_grp-I"/>
</dbReference>